<reference evidence="1 2" key="1">
    <citation type="journal article" date="2020" name="BMC Genomics">
        <title>Intraspecific diversification of the crop wild relative Brassica cretica Lam. using demographic model selection.</title>
        <authorList>
            <person name="Kioukis A."/>
            <person name="Michalopoulou V.A."/>
            <person name="Briers L."/>
            <person name="Pirintsos S."/>
            <person name="Studholme D.J."/>
            <person name="Pavlidis P."/>
            <person name="Sarris P.F."/>
        </authorList>
    </citation>
    <scope>NUCLEOTIDE SEQUENCE [LARGE SCALE GENOMIC DNA]</scope>
    <source>
        <strain evidence="2">cv. PFS-1207/04</strain>
    </source>
</reference>
<evidence type="ECO:0000313" key="1">
    <source>
        <dbReference type="EMBL" id="KAF3582484.1"/>
    </source>
</evidence>
<organism evidence="1 2">
    <name type="scientific">Brassica cretica</name>
    <name type="common">Mustard</name>
    <dbReference type="NCBI Taxonomy" id="69181"/>
    <lineage>
        <taxon>Eukaryota</taxon>
        <taxon>Viridiplantae</taxon>
        <taxon>Streptophyta</taxon>
        <taxon>Embryophyta</taxon>
        <taxon>Tracheophyta</taxon>
        <taxon>Spermatophyta</taxon>
        <taxon>Magnoliopsida</taxon>
        <taxon>eudicotyledons</taxon>
        <taxon>Gunneridae</taxon>
        <taxon>Pentapetalae</taxon>
        <taxon>rosids</taxon>
        <taxon>malvids</taxon>
        <taxon>Brassicales</taxon>
        <taxon>Brassicaceae</taxon>
        <taxon>Brassiceae</taxon>
        <taxon>Brassica</taxon>
    </lineage>
</organism>
<dbReference type="Proteomes" id="UP000266723">
    <property type="component" value="Unassembled WGS sequence"/>
</dbReference>
<name>A0ABQ7DWN6_BRACR</name>
<dbReference type="EMBL" id="QGKV02000649">
    <property type="protein sequence ID" value="KAF3582484.1"/>
    <property type="molecule type" value="Genomic_DNA"/>
</dbReference>
<sequence>MSVRHNWLVCKLHTTPTVYKKALPSSREEFQFNLMSKTWKSTGTKALPICTSRVLPVETLSSSIGSSPSFEGVLTGSSGCSEGLGLGLNALSRATSIFDICTR</sequence>
<proteinExistence type="predicted"/>
<protein>
    <submittedName>
        <fullName evidence="1">Uncharacterized protein</fullName>
    </submittedName>
</protein>
<gene>
    <name evidence="1" type="ORF">DY000_02033096</name>
</gene>
<evidence type="ECO:0000313" key="2">
    <source>
        <dbReference type="Proteomes" id="UP000266723"/>
    </source>
</evidence>
<accession>A0ABQ7DWN6</accession>
<comment type="caution">
    <text evidence="1">The sequence shown here is derived from an EMBL/GenBank/DDBJ whole genome shotgun (WGS) entry which is preliminary data.</text>
</comment>
<keyword evidence="2" id="KW-1185">Reference proteome</keyword>